<dbReference type="AlphaFoldDB" id="A0A0U1TZI4"/>
<sequence length="122" mass="13902">MKISLFVLGVIFCSFASIQCSDSGEFDEFCEVPVFIRTIILQCMEEHVPADQKRVFNKIARCFNEASFTDVMNGLCQLTDSQIDALDDLHEDCLTESEENAFDEPDVNEAEFEKCIENKLSR</sequence>
<dbReference type="EMBL" id="EU163881">
    <property type="protein sequence ID" value="ABY26690.1"/>
    <property type="molecule type" value="mRNA"/>
</dbReference>
<feature type="signal peptide" evidence="1">
    <location>
        <begin position="1"/>
        <end position="20"/>
    </location>
</feature>
<accession>A0A0U1TZI4</accession>
<feature type="chain" id="PRO_5006829282" evidence="1">
    <location>
        <begin position="21"/>
        <end position="122"/>
    </location>
</feature>
<organism evidence="2">
    <name type="scientific">Lychas mucronatus</name>
    <name type="common">Chinese swimming scorpion</name>
    <dbReference type="NCBI Taxonomy" id="172552"/>
    <lineage>
        <taxon>Eukaryota</taxon>
        <taxon>Metazoa</taxon>
        <taxon>Ecdysozoa</taxon>
        <taxon>Arthropoda</taxon>
        <taxon>Chelicerata</taxon>
        <taxon>Arachnida</taxon>
        <taxon>Scorpiones</taxon>
        <taxon>Buthida</taxon>
        <taxon>Buthoidea</taxon>
        <taxon>Buthidae</taxon>
        <taxon>Lychas</taxon>
    </lineage>
</organism>
<evidence type="ECO:0000256" key="1">
    <source>
        <dbReference type="SAM" id="SignalP"/>
    </source>
</evidence>
<protein>
    <submittedName>
        <fullName evidence="2">TxLP8</fullName>
    </submittedName>
</protein>
<reference evidence="2" key="1">
    <citation type="submission" date="2007-09" db="EMBL/GenBank/DDBJ databases">
        <title>Toxic transcriptome analysis of Lychas mucronatus: molecular mechanisms regulating diversity of scorpion venom peptides.</title>
        <authorList>
            <person name="Li W."/>
            <person name="Ma Y."/>
            <person name="Cao Z."/>
        </authorList>
    </citation>
    <scope>NUCLEOTIDE SEQUENCE</scope>
    <source>
        <tissue evidence="2">Venom gland</tissue>
    </source>
</reference>
<proteinExistence type="evidence at transcript level"/>
<evidence type="ECO:0000313" key="2">
    <source>
        <dbReference type="EMBL" id="ABY26690.1"/>
    </source>
</evidence>
<keyword evidence="1" id="KW-0732">Signal</keyword>
<name>A0A0U1TZI4_LYCMC</name>